<keyword evidence="1" id="KW-1133">Transmembrane helix</keyword>
<protein>
    <submittedName>
        <fullName evidence="2">Uncharacterized protein</fullName>
    </submittedName>
</protein>
<accession>A0A202E8Z2</accession>
<gene>
    <name evidence="2" type="ORF">B2G88_09925</name>
</gene>
<dbReference type="AlphaFoldDB" id="A0A202E8Z2"/>
<keyword evidence="3" id="KW-1185">Reference proteome</keyword>
<evidence type="ECO:0000313" key="3">
    <source>
        <dbReference type="Proteomes" id="UP000196084"/>
    </source>
</evidence>
<dbReference type="OrthoDB" id="192667at2157"/>
<evidence type="ECO:0000256" key="1">
    <source>
        <dbReference type="SAM" id="Phobius"/>
    </source>
</evidence>
<comment type="caution">
    <text evidence="2">The sequence shown here is derived from an EMBL/GenBank/DDBJ whole genome shotgun (WGS) entry which is preliminary data.</text>
</comment>
<sequence length="80" mass="9092">MSTTTTQKKLARGAMLISVIIGIAGFMYFTTRGEMITGLVVGMLFGGVGYWEYKRRIRDLEQAEIGGNGRDPFEERERRR</sequence>
<reference evidence="2 3" key="1">
    <citation type="submission" date="2017-02" db="EMBL/GenBank/DDBJ databases">
        <title>Natronthermophilus aegyptiacus gen. nov.,sp. nov., an aerobic, extremely halophilic alkalithermophilic archaeon isolated from the athalassohaline Wadi An Natrun, Egypt.</title>
        <authorList>
            <person name="Zhao B."/>
        </authorList>
    </citation>
    <scope>NUCLEOTIDE SEQUENCE [LARGE SCALE GENOMIC DNA]</scope>
    <source>
        <strain evidence="2 3">CGMCC 1.3597</strain>
    </source>
</reference>
<proteinExistence type="predicted"/>
<keyword evidence="1" id="KW-0812">Transmembrane</keyword>
<dbReference type="Proteomes" id="UP000196084">
    <property type="component" value="Unassembled WGS sequence"/>
</dbReference>
<name>A0A202E8Z2_9EURY</name>
<organism evidence="2 3">
    <name type="scientific">Natronolimnobius baerhuensis</name>
    <dbReference type="NCBI Taxonomy" id="253108"/>
    <lineage>
        <taxon>Archaea</taxon>
        <taxon>Methanobacteriati</taxon>
        <taxon>Methanobacteriota</taxon>
        <taxon>Stenosarchaea group</taxon>
        <taxon>Halobacteria</taxon>
        <taxon>Halobacteriales</taxon>
        <taxon>Natrialbaceae</taxon>
        <taxon>Natronolimnobius</taxon>
    </lineage>
</organism>
<dbReference type="EMBL" id="MWPH01000002">
    <property type="protein sequence ID" value="OVE84694.1"/>
    <property type="molecule type" value="Genomic_DNA"/>
</dbReference>
<evidence type="ECO:0000313" key="2">
    <source>
        <dbReference type="EMBL" id="OVE84694.1"/>
    </source>
</evidence>
<feature type="transmembrane region" description="Helical" evidence="1">
    <location>
        <begin position="12"/>
        <end position="29"/>
    </location>
</feature>
<feature type="transmembrane region" description="Helical" evidence="1">
    <location>
        <begin position="35"/>
        <end position="53"/>
    </location>
</feature>
<keyword evidence="1" id="KW-0472">Membrane</keyword>
<dbReference type="RefSeq" id="WP_087714675.1">
    <property type="nucleotide sequence ID" value="NZ_MWPH01000002.1"/>
</dbReference>